<dbReference type="PANTHER" id="PTHR10815">
    <property type="entry name" value="METHYLATED-DNA--PROTEIN-CYSTEINE METHYLTRANSFERASE"/>
    <property type="match status" value="1"/>
</dbReference>
<dbReference type="InterPro" id="IPR036631">
    <property type="entry name" value="MGMT_N_sf"/>
</dbReference>
<gene>
    <name evidence="10" type="primary">ada</name>
    <name evidence="10" type="ORF">DESUT3_02910</name>
</gene>
<keyword evidence="7" id="KW-0234">DNA repair</keyword>
<dbReference type="PROSITE" id="PS01124">
    <property type="entry name" value="HTH_ARAC_FAMILY_2"/>
    <property type="match status" value="1"/>
</dbReference>
<name>A0ABM8HNY5_9BACT</name>
<evidence type="ECO:0000313" key="10">
    <source>
        <dbReference type="EMBL" id="BCR03222.1"/>
    </source>
</evidence>
<comment type="catalytic activity">
    <reaction evidence="1">
        <text>a 4-O-methyl-thymidine in DNA + L-cysteinyl-[protein] = a thymidine in DNA + S-methyl-L-cysteinyl-[protein]</text>
        <dbReference type="Rhea" id="RHEA:53428"/>
        <dbReference type="Rhea" id="RHEA-COMP:10131"/>
        <dbReference type="Rhea" id="RHEA-COMP:10132"/>
        <dbReference type="Rhea" id="RHEA-COMP:13555"/>
        <dbReference type="Rhea" id="RHEA-COMP:13556"/>
        <dbReference type="ChEBI" id="CHEBI:29950"/>
        <dbReference type="ChEBI" id="CHEBI:82612"/>
        <dbReference type="ChEBI" id="CHEBI:137386"/>
        <dbReference type="ChEBI" id="CHEBI:137387"/>
        <dbReference type="EC" id="2.1.1.63"/>
    </reaction>
</comment>
<keyword evidence="6" id="KW-0804">Transcription</keyword>
<dbReference type="NCBIfam" id="TIGR00589">
    <property type="entry name" value="ogt"/>
    <property type="match status" value="1"/>
</dbReference>
<dbReference type="InterPro" id="IPR036217">
    <property type="entry name" value="MethylDNA_cys_MeTrfase_DNAb"/>
</dbReference>
<reference evidence="10 11" key="1">
    <citation type="journal article" date="2016" name="C (Basel)">
        <title>Selective Growth of and Electricity Production by Marine Exoelectrogenic Bacteria in Self-Aggregated Hydrogel of Microbially Reduced Graphene Oxide.</title>
        <authorList>
            <person name="Yoshida N."/>
            <person name="Goto Y."/>
            <person name="Miyata Y."/>
        </authorList>
    </citation>
    <scope>NUCLEOTIDE SEQUENCE [LARGE SCALE GENOMIC DNA]</scope>
    <source>
        <strain evidence="10 11">NIT-T3</strain>
    </source>
</reference>
<dbReference type="InterPro" id="IPR018060">
    <property type="entry name" value="HTH_AraC"/>
</dbReference>
<evidence type="ECO:0000313" key="11">
    <source>
        <dbReference type="Proteomes" id="UP001319827"/>
    </source>
</evidence>
<accession>A0ABM8HNY5</accession>
<dbReference type="SUPFAM" id="SSF53155">
    <property type="entry name" value="Methylated DNA-protein cysteine methyltransferase domain"/>
    <property type="match status" value="1"/>
</dbReference>
<evidence type="ECO:0000259" key="9">
    <source>
        <dbReference type="PROSITE" id="PS01124"/>
    </source>
</evidence>
<evidence type="ECO:0000256" key="3">
    <source>
        <dbReference type="ARBA" id="ARBA00022679"/>
    </source>
</evidence>
<evidence type="ECO:0000256" key="7">
    <source>
        <dbReference type="ARBA" id="ARBA00023204"/>
    </source>
</evidence>
<dbReference type="Gene3D" id="3.30.160.70">
    <property type="entry name" value="Methylated DNA-protein cysteine methyltransferase domain"/>
    <property type="match status" value="1"/>
</dbReference>
<keyword evidence="4" id="KW-0227">DNA damage</keyword>
<dbReference type="SMART" id="SM00342">
    <property type="entry name" value="HTH_ARAC"/>
    <property type="match status" value="1"/>
</dbReference>
<dbReference type="EMBL" id="AP024355">
    <property type="protein sequence ID" value="BCR03222.1"/>
    <property type="molecule type" value="Genomic_DNA"/>
</dbReference>
<protein>
    <submittedName>
        <fullName evidence="10">Methylated-DNA--protein-cysteine methyltransferase</fullName>
    </submittedName>
</protein>
<organism evidence="10 11">
    <name type="scientific">Desulfuromonas versatilis</name>
    <dbReference type="NCBI Taxonomy" id="2802975"/>
    <lineage>
        <taxon>Bacteria</taxon>
        <taxon>Pseudomonadati</taxon>
        <taxon>Thermodesulfobacteriota</taxon>
        <taxon>Desulfuromonadia</taxon>
        <taxon>Desulfuromonadales</taxon>
        <taxon>Desulfuromonadaceae</taxon>
        <taxon>Desulfuromonas</taxon>
    </lineage>
</organism>
<comment type="catalytic activity">
    <reaction evidence="8">
        <text>a 6-O-methyl-2'-deoxyguanosine in DNA + L-cysteinyl-[protein] = S-methyl-L-cysteinyl-[protein] + a 2'-deoxyguanosine in DNA</text>
        <dbReference type="Rhea" id="RHEA:24000"/>
        <dbReference type="Rhea" id="RHEA-COMP:10131"/>
        <dbReference type="Rhea" id="RHEA-COMP:10132"/>
        <dbReference type="Rhea" id="RHEA-COMP:11367"/>
        <dbReference type="Rhea" id="RHEA-COMP:11368"/>
        <dbReference type="ChEBI" id="CHEBI:29950"/>
        <dbReference type="ChEBI" id="CHEBI:82612"/>
        <dbReference type="ChEBI" id="CHEBI:85445"/>
        <dbReference type="ChEBI" id="CHEBI:85448"/>
        <dbReference type="EC" id="2.1.1.63"/>
    </reaction>
</comment>
<evidence type="ECO:0000256" key="6">
    <source>
        <dbReference type="ARBA" id="ARBA00023163"/>
    </source>
</evidence>
<evidence type="ECO:0000256" key="2">
    <source>
        <dbReference type="ARBA" id="ARBA00022603"/>
    </source>
</evidence>
<evidence type="ECO:0000256" key="4">
    <source>
        <dbReference type="ARBA" id="ARBA00022763"/>
    </source>
</evidence>
<dbReference type="RefSeq" id="WP_221250706.1">
    <property type="nucleotide sequence ID" value="NZ_AP024355.1"/>
</dbReference>
<keyword evidence="2 10" id="KW-0489">Methyltransferase</keyword>
<dbReference type="PROSITE" id="PS00374">
    <property type="entry name" value="MGMT"/>
    <property type="match status" value="1"/>
</dbReference>
<dbReference type="InterPro" id="IPR014048">
    <property type="entry name" value="MethylDNA_cys_MeTrfase_DNA-bd"/>
</dbReference>
<sequence length="279" mass="30068">MTADYARVERAIKFIETNFIRQPPLAEIAASVGLSEFHFQRLFRRWAGVSPKRFLQYLTAGYARELLRQSRSVLDVAFEAGLTGSGRLHDLTVNIHAASPGELKERGAGLIIRYGTHPTPFGNCLLAATSRGICALRFIPSGDVGEVLGTLQGEWENACFAEDFEATGGLAERIFSTTVGGSAKPGLALHVRGTNFQVRVWEALLRVPPGAALTYGELALRAGAPGAARAVGTAVGQNPVAYLIPCHRVIRNSGVLGEYRWGAARKKAMLGWEAAHRTG</sequence>
<dbReference type="PANTHER" id="PTHR10815:SF13">
    <property type="entry name" value="METHYLATED-DNA--PROTEIN-CYSTEINE METHYLTRANSFERASE"/>
    <property type="match status" value="1"/>
</dbReference>
<dbReference type="Proteomes" id="UP001319827">
    <property type="component" value="Chromosome"/>
</dbReference>
<dbReference type="Gene3D" id="1.10.10.10">
    <property type="entry name" value="Winged helix-like DNA-binding domain superfamily/Winged helix DNA-binding domain"/>
    <property type="match status" value="1"/>
</dbReference>
<dbReference type="InterPro" id="IPR008332">
    <property type="entry name" value="MethylG_MeTrfase_N"/>
</dbReference>
<dbReference type="Gene3D" id="1.10.10.60">
    <property type="entry name" value="Homeodomain-like"/>
    <property type="match status" value="1"/>
</dbReference>
<dbReference type="InterPro" id="IPR009057">
    <property type="entry name" value="Homeodomain-like_sf"/>
</dbReference>
<dbReference type="CDD" id="cd06445">
    <property type="entry name" value="ATase"/>
    <property type="match status" value="1"/>
</dbReference>
<keyword evidence="3" id="KW-0808">Transferase</keyword>
<dbReference type="Pfam" id="PF12833">
    <property type="entry name" value="HTH_18"/>
    <property type="match status" value="1"/>
</dbReference>
<evidence type="ECO:0000256" key="8">
    <source>
        <dbReference type="ARBA" id="ARBA00049348"/>
    </source>
</evidence>
<proteinExistence type="predicted"/>
<evidence type="ECO:0000256" key="5">
    <source>
        <dbReference type="ARBA" id="ARBA00023015"/>
    </source>
</evidence>
<dbReference type="GO" id="GO:0008168">
    <property type="term" value="F:methyltransferase activity"/>
    <property type="evidence" value="ECO:0007669"/>
    <property type="project" value="UniProtKB-KW"/>
</dbReference>
<feature type="domain" description="HTH araC/xylS-type" evidence="9">
    <location>
        <begin position="9"/>
        <end position="106"/>
    </location>
</feature>
<dbReference type="InterPro" id="IPR036388">
    <property type="entry name" value="WH-like_DNA-bd_sf"/>
</dbReference>
<dbReference type="GO" id="GO:0032259">
    <property type="term" value="P:methylation"/>
    <property type="evidence" value="ECO:0007669"/>
    <property type="project" value="UniProtKB-KW"/>
</dbReference>
<evidence type="ECO:0000256" key="1">
    <source>
        <dbReference type="ARBA" id="ARBA00001286"/>
    </source>
</evidence>
<dbReference type="Pfam" id="PF01035">
    <property type="entry name" value="DNA_binding_1"/>
    <property type="match status" value="1"/>
</dbReference>
<dbReference type="SUPFAM" id="SSF46689">
    <property type="entry name" value="Homeodomain-like"/>
    <property type="match status" value="1"/>
</dbReference>
<dbReference type="Pfam" id="PF02870">
    <property type="entry name" value="Methyltransf_1N"/>
    <property type="match status" value="1"/>
</dbReference>
<keyword evidence="5" id="KW-0805">Transcription regulation</keyword>
<keyword evidence="11" id="KW-1185">Reference proteome</keyword>
<dbReference type="InterPro" id="IPR001497">
    <property type="entry name" value="MethylDNA_cys_MeTrfase_AS"/>
</dbReference>
<reference evidence="10 11" key="2">
    <citation type="journal article" date="2021" name="Int. J. Syst. Evol. Microbiol.">
        <title>Isolation and Polyphasic Characterization of Desulfuromonas versatilis sp. Nov., an Electrogenic Bacteria Capable of Versatile Metabolism Isolated from a Graphene Oxide-Reducing Enrichment Culture.</title>
        <authorList>
            <person name="Xie L."/>
            <person name="Yoshida N."/>
            <person name="Ishii S."/>
            <person name="Meng L."/>
        </authorList>
    </citation>
    <scope>NUCLEOTIDE SEQUENCE [LARGE SCALE GENOMIC DNA]</scope>
    <source>
        <strain evidence="10 11">NIT-T3</strain>
    </source>
</reference>
<dbReference type="SUPFAM" id="SSF46767">
    <property type="entry name" value="Methylated DNA-protein cysteine methyltransferase, C-terminal domain"/>
    <property type="match status" value="1"/>
</dbReference>